<dbReference type="Proteomes" id="UP001431449">
    <property type="component" value="Unassembled WGS sequence"/>
</dbReference>
<dbReference type="SUPFAM" id="SSF50494">
    <property type="entry name" value="Trypsin-like serine proteases"/>
    <property type="match status" value="1"/>
</dbReference>
<dbReference type="PROSITE" id="PS51829">
    <property type="entry name" value="P_HOMO_B"/>
    <property type="match status" value="1"/>
</dbReference>
<evidence type="ECO:0000256" key="2">
    <source>
        <dbReference type="ARBA" id="ARBA00022801"/>
    </source>
</evidence>
<evidence type="ECO:0000259" key="7">
    <source>
        <dbReference type="PROSITE" id="PS51829"/>
    </source>
</evidence>
<keyword evidence="2" id="KW-0378">Hydrolase</keyword>
<evidence type="ECO:0000313" key="9">
    <source>
        <dbReference type="Proteomes" id="UP001431449"/>
    </source>
</evidence>
<dbReference type="InterPro" id="IPR002884">
    <property type="entry name" value="P_dom"/>
</dbReference>
<dbReference type="Pfam" id="PF00041">
    <property type="entry name" value="fn3"/>
    <property type="match status" value="1"/>
</dbReference>
<keyword evidence="4" id="KW-0732">Signal</keyword>
<dbReference type="Gene3D" id="2.60.40.10">
    <property type="entry name" value="Immunoglobulins"/>
    <property type="match status" value="1"/>
</dbReference>
<name>A0ABT0GIH6_9GAMM</name>
<feature type="compositionally biased region" description="Low complexity" evidence="3">
    <location>
        <begin position="454"/>
        <end position="467"/>
    </location>
</feature>
<reference evidence="8" key="1">
    <citation type="submission" date="2022-04" db="EMBL/GenBank/DDBJ databases">
        <title>Lysobacter sp. CAU 1642 isolated from sea sand.</title>
        <authorList>
            <person name="Kim W."/>
        </authorList>
    </citation>
    <scope>NUCLEOTIDE SEQUENCE</scope>
    <source>
        <strain evidence="8">CAU 1642</strain>
    </source>
</reference>
<feature type="signal peptide" evidence="4">
    <location>
        <begin position="1"/>
        <end position="22"/>
    </location>
</feature>
<dbReference type="InterPro" id="IPR007280">
    <property type="entry name" value="Peptidase_C_arc/bac"/>
</dbReference>
<evidence type="ECO:0000256" key="4">
    <source>
        <dbReference type="SAM" id="SignalP"/>
    </source>
</evidence>
<feature type="region of interest" description="Disordered" evidence="3">
    <location>
        <begin position="438"/>
        <end position="467"/>
    </location>
</feature>
<evidence type="ECO:0000256" key="1">
    <source>
        <dbReference type="ARBA" id="ARBA00022670"/>
    </source>
</evidence>
<gene>
    <name evidence="8" type="ORF">M0G41_11795</name>
</gene>
<dbReference type="InterPro" id="IPR036116">
    <property type="entry name" value="FN3_sf"/>
</dbReference>
<feature type="chain" id="PRO_5045759089" evidence="4">
    <location>
        <begin position="23"/>
        <end position="782"/>
    </location>
</feature>
<comment type="caution">
    <text evidence="8">The sequence shown here is derived from an EMBL/GenBank/DDBJ whole genome shotgun (WGS) entry which is preliminary data.</text>
</comment>
<dbReference type="Pfam" id="PF01483">
    <property type="entry name" value="P_proprotein"/>
    <property type="match status" value="1"/>
</dbReference>
<dbReference type="PANTHER" id="PTHR36234:SF5">
    <property type="entry name" value="LYSYL ENDOPEPTIDASE"/>
    <property type="match status" value="1"/>
</dbReference>
<keyword evidence="9" id="KW-1185">Reference proteome</keyword>
<organism evidence="8 9">
    <name type="scientific">Pseudomarimonas salicorniae</name>
    <dbReference type="NCBI Taxonomy" id="2933270"/>
    <lineage>
        <taxon>Bacteria</taxon>
        <taxon>Pseudomonadati</taxon>
        <taxon>Pseudomonadota</taxon>
        <taxon>Gammaproteobacteria</taxon>
        <taxon>Lysobacterales</taxon>
        <taxon>Lysobacteraceae</taxon>
        <taxon>Pseudomarimonas</taxon>
    </lineage>
</organism>
<dbReference type="InterPro" id="IPR009003">
    <property type="entry name" value="Peptidase_S1_PA"/>
</dbReference>
<dbReference type="SUPFAM" id="SSF49785">
    <property type="entry name" value="Galactose-binding domain-like"/>
    <property type="match status" value="1"/>
</dbReference>
<dbReference type="SUPFAM" id="SSF49265">
    <property type="entry name" value="Fibronectin type III"/>
    <property type="match status" value="1"/>
</dbReference>
<dbReference type="PROSITE" id="PS50240">
    <property type="entry name" value="TRYPSIN_DOM"/>
    <property type="match status" value="1"/>
</dbReference>
<dbReference type="CDD" id="cd00063">
    <property type="entry name" value="FN3"/>
    <property type="match status" value="1"/>
</dbReference>
<evidence type="ECO:0000313" key="8">
    <source>
        <dbReference type="EMBL" id="MCK7594349.1"/>
    </source>
</evidence>
<dbReference type="Pfam" id="PF04151">
    <property type="entry name" value="PPC"/>
    <property type="match status" value="1"/>
</dbReference>
<dbReference type="PANTHER" id="PTHR36234">
    <property type="entry name" value="LYSYL ENDOPEPTIDASE"/>
    <property type="match status" value="1"/>
</dbReference>
<feature type="region of interest" description="Disordered" evidence="3">
    <location>
        <begin position="266"/>
        <end position="289"/>
    </location>
</feature>
<dbReference type="RefSeq" id="WP_248209415.1">
    <property type="nucleotide sequence ID" value="NZ_JALNMH010000009.1"/>
</dbReference>
<dbReference type="PROSITE" id="PS50853">
    <property type="entry name" value="FN3"/>
    <property type="match status" value="1"/>
</dbReference>
<dbReference type="InterPro" id="IPR008979">
    <property type="entry name" value="Galactose-bd-like_sf"/>
</dbReference>
<dbReference type="SMART" id="SM00060">
    <property type="entry name" value="FN3"/>
    <property type="match status" value="1"/>
</dbReference>
<proteinExistence type="predicted"/>
<sequence>MRVVIAPLAAAMLLGMSTLAAAKAAPGETGFALGQATLLPAPDLAKLEMEDSKRVGGPFRYGVAIPASQYRLGDKGFGQWSEEGDIAVWRWEVVSPAAKTLDFHFERLQLPLGASLTISGEGADNERRIESKDITGTAYASPYVLGERASFELRVPAAKRGEVELALSSVTHGYRGLWEAIEPGQKSGSCNVDTACPAGDAWRDQIDAVGHYTFSQGSSSYVCTGTLLGNTSSSTTPYFLTANHCMSTQTVVSSIVVYWNYQSSTCRTPGSSSSGTPLSRSIASHSQSGATLRATNSASDFTLIELNTAVPGAANPYFSGWDRSGSTPSSAVGIHHPAGHEKRIAVENDALVVSGYGGGSGTTHWRVIDWDQGTTEGGSSGSGLWDQNKRLVGQLHGGSAACGNNLSDYYGRLSVSWTGGGSSSSRLSNWLDPTSSGVSTLNGYRPGGGGGGDTTPPSTPSNFSATASSSSAIGLTWSASTDTGGSGLAGYRVERCTGSSCTNFAQIGTTASTSYSDSGLTASTTYRYRVRAYDGAGNTSSYSSIASATTQSGGGGGGNVLQNGVPVTGLSGSSGTELRYTLDVPAGASNLNIAIAGGSGDADLYVRFGSAPTTGTWDCRPYAGGNNESCPVASPQAGTYHVMVRGYSAFSGVSLTGSYTAGGGGGGATYFENTSNVSIPDNNSTGVTSSITVSGRSGNAPSNLKVGVNIVHTYIGDLIVDLIAPDGSVYNLHNRSGGSADNINQTYTVNASSETANGTWKLRVRDRARADTGYIDAWSLQF</sequence>
<feature type="domain" description="Peptidase S1" evidence="5">
    <location>
        <begin position="181"/>
        <end position="436"/>
    </location>
</feature>
<accession>A0ABT0GIH6</accession>
<dbReference type="EMBL" id="JALNMH010000009">
    <property type="protein sequence ID" value="MCK7594349.1"/>
    <property type="molecule type" value="Genomic_DNA"/>
</dbReference>
<dbReference type="Gene3D" id="2.60.120.260">
    <property type="entry name" value="Galactose-binding domain-like"/>
    <property type="match status" value="1"/>
</dbReference>
<evidence type="ECO:0000259" key="5">
    <source>
        <dbReference type="PROSITE" id="PS50240"/>
    </source>
</evidence>
<evidence type="ECO:0000256" key="3">
    <source>
        <dbReference type="SAM" id="MobiDB-lite"/>
    </source>
</evidence>
<dbReference type="InterPro" id="IPR013783">
    <property type="entry name" value="Ig-like_fold"/>
</dbReference>
<protein>
    <submittedName>
        <fullName evidence="8">Proprotein convertase P-domain-containing protein</fullName>
    </submittedName>
</protein>
<dbReference type="Gene3D" id="2.40.10.10">
    <property type="entry name" value="Trypsin-like serine proteases"/>
    <property type="match status" value="2"/>
</dbReference>
<feature type="domain" description="Fibronectin type-III" evidence="6">
    <location>
        <begin position="459"/>
        <end position="553"/>
    </location>
</feature>
<dbReference type="InterPro" id="IPR003961">
    <property type="entry name" value="FN3_dom"/>
</dbReference>
<dbReference type="InterPro" id="IPR043504">
    <property type="entry name" value="Peptidase_S1_PA_chymotrypsin"/>
</dbReference>
<keyword evidence="1" id="KW-0645">Protease</keyword>
<feature type="compositionally biased region" description="Low complexity" evidence="3">
    <location>
        <begin position="266"/>
        <end position="281"/>
    </location>
</feature>
<dbReference type="InterPro" id="IPR001254">
    <property type="entry name" value="Trypsin_dom"/>
</dbReference>
<evidence type="ECO:0000259" key="6">
    <source>
        <dbReference type="PROSITE" id="PS50853"/>
    </source>
</evidence>
<dbReference type="Gene3D" id="2.60.120.380">
    <property type="match status" value="1"/>
</dbReference>
<feature type="domain" description="P/Homo B" evidence="7">
    <location>
        <begin position="664"/>
        <end position="782"/>
    </location>
</feature>